<dbReference type="InterPro" id="IPR017896">
    <property type="entry name" value="4Fe4S_Fe-S-bd"/>
</dbReference>
<dbReference type="InterPro" id="IPR017900">
    <property type="entry name" value="4Fe4S_Fe_S_CS"/>
</dbReference>
<comment type="cofactor">
    <cofactor evidence="1">
        <name>[4Fe-4S] cluster</name>
        <dbReference type="ChEBI" id="CHEBI:49883"/>
    </cofactor>
</comment>
<dbReference type="SUPFAM" id="SSF54862">
    <property type="entry name" value="4Fe-4S ferredoxins"/>
    <property type="match status" value="1"/>
</dbReference>
<dbReference type="Pfam" id="PF14697">
    <property type="entry name" value="Fer4_21"/>
    <property type="match status" value="1"/>
</dbReference>
<keyword evidence="5" id="KW-0408">Iron</keyword>
<keyword evidence="2" id="KW-0004">4Fe-4S</keyword>
<dbReference type="PROSITE" id="PS00198">
    <property type="entry name" value="4FE4S_FER_1"/>
    <property type="match status" value="1"/>
</dbReference>
<proteinExistence type="predicted"/>
<dbReference type="PANTHER" id="PTHR43724">
    <property type="entry name" value="PYRUVATE SYNTHASE SUBUNIT PORD"/>
    <property type="match status" value="1"/>
</dbReference>
<keyword evidence="3" id="KW-0479">Metal-binding</keyword>
<evidence type="ECO:0000313" key="8">
    <source>
        <dbReference type="EMBL" id="SDN83182.1"/>
    </source>
</evidence>
<keyword evidence="6" id="KW-0411">Iron-sulfur</keyword>
<evidence type="ECO:0000259" key="7">
    <source>
        <dbReference type="PROSITE" id="PS51379"/>
    </source>
</evidence>
<dbReference type="PROSITE" id="PS51379">
    <property type="entry name" value="4FE4S_FER_2"/>
    <property type="match status" value="2"/>
</dbReference>
<dbReference type="NCBIfam" id="TIGR02179">
    <property type="entry name" value="PorD_KorD"/>
    <property type="match status" value="1"/>
</dbReference>
<dbReference type="Gene3D" id="3.30.70.20">
    <property type="match status" value="1"/>
</dbReference>
<organism evidence="8 9">
    <name type="scientific">Desulfonauticus submarinus</name>
    <dbReference type="NCBI Taxonomy" id="206665"/>
    <lineage>
        <taxon>Bacteria</taxon>
        <taxon>Pseudomonadati</taxon>
        <taxon>Thermodesulfobacteriota</taxon>
        <taxon>Desulfovibrionia</taxon>
        <taxon>Desulfovibrionales</taxon>
        <taxon>Desulfonauticaceae</taxon>
        <taxon>Desulfonauticus</taxon>
    </lineage>
</organism>
<dbReference type="Proteomes" id="UP000199602">
    <property type="component" value="Unassembled WGS sequence"/>
</dbReference>
<dbReference type="AlphaFoldDB" id="A0A1H0ELD5"/>
<sequence>MIYPDWKSLALGTTITSPGNASELKTGDWRTELPILDEEKCVKCGLCAIYCPEFCIHQDEDGFFRADLYYCKGCGICANECPKKALTMELEEK</sequence>
<dbReference type="InterPro" id="IPR011898">
    <property type="entry name" value="PorD_KorD"/>
</dbReference>
<keyword evidence="8" id="KW-0670">Pyruvate</keyword>
<dbReference type="PANTHER" id="PTHR43724:SF1">
    <property type="entry name" value="PYRUVATE SYNTHASE SUBUNIT PORD"/>
    <property type="match status" value="1"/>
</dbReference>
<accession>A0A1H0ELD5</accession>
<evidence type="ECO:0000256" key="3">
    <source>
        <dbReference type="ARBA" id="ARBA00022723"/>
    </source>
</evidence>
<evidence type="ECO:0000256" key="6">
    <source>
        <dbReference type="ARBA" id="ARBA00023014"/>
    </source>
</evidence>
<reference evidence="8 9" key="1">
    <citation type="submission" date="2016-10" db="EMBL/GenBank/DDBJ databases">
        <authorList>
            <person name="de Groot N.N."/>
        </authorList>
    </citation>
    <scope>NUCLEOTIDE SEQUENCE [LARGE SCALE GENOMIC DNA]</scope>
    <source>
        <strain evidence="8 9">DSM 15269</strain>
    </source>
</reference>
<evidence type="ECO:0000256" key="4">
    <source>
        <dbReference type="ARBA" id="ARBA00022737"/>
    </source>
</evidence>
<evidence type="ECO:0000256" key="1">
    <source>
        <dbReference type="ARBA" id="ARBA00001966"/>
    </source>
</evidence>
<protein>
    <submittedName>
        <fullName evidence="8">Pyruvate ferredoxin oxidoreductase delta subunit</fullName>
    </submittedName>
</protein>
<dbReference type="STRING" id="206665.SAMN04488516_10840"/>
<evidence type="ECO:0000256" key="2">
    <source>
        <dbReference type="ARBA" id="ARBA00022485"/>
    </source>
</evidence>
<dbReference type="OrthoDB" id="9808559at2"/>
<feature type="domain" description="4Fe-4S ferredoxin-type" evidence="7">
    <location>
        <begin position="32"/>
        <end position="61"/>
    </location>
</feature>
<gene>
    <name evidence="8" type="ORF">SAMN04488516_10840</name>
</gene>
<dbReference type="GO" id="GO:0046872">
    <property type="term" value="F:metal ion binding"/>
    <property type="evidence" value="ECO:0007669"/>
    <property type="project" value="UniProtKB-KW"/>
</dbReference>
<name>A0A1H0ELD5_9BACT</name>
<evidence type="ECO:0000256" key="5">
    <source>
        <dbReference type="ARBA" id="ARBA00023004"/>
    </source>
</evidence>
<dbReference type="EMBL" id="FNIN01000008">
    <property type="protein sequence ID" value="SDN83182.1"/>
    <property type="molecule type" value="Genomic_DNA"/>
</dbReference>
<keyword evidence="9" id="KW-1185">Reference proteome</keyword>
<evidence type="ECO:0000313" key="9">
    <source>
        <dbReference type="Proteomes" id="UP000199602"/>
    </source>
</evidence>
<dbReference type="GO" id="GO:0051539">
    <property type="term" value="F:4 iron, 4 sulfur cluster binding"/>
    <property type="evidence" value="ECO:0007669"/>
    <property type="project" value="UniProtKB-KW"/>
</dbReference>
<keyword evidence="4" id="KW-0677">Repeat</keyword>
<dbReference type="RefSeq" id="WP_092065660.1">
    <property type="nucleotide sequence ID" value="NZ_FNIN01000008.1"/>
</dbReference>
<feature type="domain" description="4Fe-4S ferredoxin-type" evidence="7">
    <location>
        <begin position="62"/>
        <end position="91"/>
    </location>
</feature>
<dbReference type="GO" id="GO:0016625">
    <property type="term" value="F:oxidoreductase activity, acting on the aldehyde or oxo group of donors, iron-sulfur protein as acceptor"/>
    <property type="evidence" value="ECO:0007669"/>
    <property type="project" value="InterPro"/>
</dbReference>